<protein>
    <submittedName>
        <fullName evidence="1">Uncharacterized protein</fullName>
    </submittedName>
</protein>
<dbReference type="Proteomes" id="UP001732700">
    <property type="component" value="Chromosome 5D"/>
</dbReference>
<name>A0ACD5YG78_AVESA</name>
<reference evidence="1" key="1">
    <citation type="submission" date="2021-05" db="EMBL/GenBank/DDBJ databases">
        <authorList>
            <person name="Scholz U."/>
            <person name="Mascher M."/>
            <person name="Fiebig A."/>
        </authorList>
    </citation>
    <scope>NUCLEOTIDE SEQUENCE [LARGE SCALE GENOMIC DNA]</scope>
</reference>
<keyword evidence="2" id="KW-1185">Reference proteome</keyword>
<proteinExistence type="predicted"/>
<sequence>MAALGFRREELLREFHRERIRLDMILCDLAETERAMTACLAMPAAGWGACCARPSMHQCGETLYRASWSSEETSWWRRNPSEPVTPPVYPYIERSPSPVLQQQPVDAEQQERGSSSRALAVAPSACPDAEQCWSLSKESAVEALVQAAINAVNPMEPALLSEEVALESRDSVNQELGHELMESHGVQLTESGIQRSEEPKFSANGEKREAETKNSHAMQLMESELQRGEHPMHASVGQESEAEVKDCHPMQLMECEVQRSEHIKRAAVGQGRSTKADTSLSVQVMENNFQKSDQVKRGSAGQEKKAEVKDSHGVLMESEIQRIEQPKLEASGQDHEAEEKDRYAMQLLESGIQGSKQSKPAQPTINGCIDELRELPRQYALAVKEKSPPKEQKRLVANKPKTQITPSGVKERSVLRINRQKPLEESSCIIGQVNLTCEEHLTQHQAGELHGSNLSVLQSRQGASVLTAKSTPVSSHRPRVRPISNIDMESEIQRSEQPKCSALGQERAAEAKNSHAVQLMEKEIQRSEQIRCEAFGEEHKAEEKDSHAMQLMKESGIQSSEQPKPAEPTFRGGIDEPHAPSLKEKSPSNEQKRLVFNEPKTQITPGGVKRRPIMRINRQKPLDESSCNLGLLNLTREEDLTQHQAGELHRPNLAVLQSRQGAAGLTAKSTPESSHRACNDYMESESQRSEQPKCSALGQEREAEAKNSHAGQLMENKMQRSEQTKHEALGEERKAEEKDNHARQLTKESIIQSSEQPKPAEPTFRDGIDEHRQSPHALSVKEKSPSNEHNRLVFNETKTQITPSGVKRPIVGPIVTTPPPKRHKPLGEWGCNLCQVNLTSEEDLTQHKAGELHRSNLATLRAKQEASGFDLRNHLRGRSHQESTRTQRTEEGGNGADNCATDRSGTEDPRKKFLNKRRFPFCKLCKVECTSQKVMESHLRGKKHRENVQARH</sequence>
<dbReference type="EnsemblPlants" id="AVESA.00010b.r2.5DG0964620.1">
    <property type="protein sequence ID" value="AVESA.00010b.r2.5DG0964620.1.CDS"/>
    <property type="gene ID" value="AVESA.00010b.r2.5DG0964620"/>
</dbReference>
<accession>A0ACD5YG78</accession>
<evidence type="ECO:0000313" key="2">
    <source>
        <dbReference type="Proteomes" id="UP001732700"/>
    </source>
</evidence>
<organism evidence="1 2">
    <name type="scientific">Avena sativa</name>
    <name type="common">Oat</name>
    <dbReference type="NCBI Taxonomy" id="4498"/>
    <lineage>
        <taxon>Eukaryota</taxon>
        <taxon>Viridiplantae</taxon>
        <taxon>Streptophyta</taxon>
        <taxon>Embryophyta</taxon>
        <taxon>Tracheophyta</taxon>
        <taxon>Spermatophyta</taxon>
        <taxon>Magnoliopsida</taxon>
        <taxon>Liliopsida</taxon>
        <taxon>Poales</taxon>
        <taxon>Poaceae</taxon>
        <taxon>BOP clade</taxon>
        <taxon>Pooideae</taxon>
        <taxon>Poodae</taxon>
        <taxon>Poeae</taxon>
        <taxon>Poeae Chloroplast Group 1 (Aveneae type)</taxon>
        <taxon>Aveninae</taxon>
        <taxon>Avena</taxon>
    </lineage>
</organism>
<reference evidence="1" key="2">
    <citation type="submission" date="2025-09" db="UniProtKB">
        <authorList>
            <consortium name="EnsemblPlants"/>
        </authorList>
    </citation>
    <scope>IDENTIFICATION</scope>
</reference>
<evidence type="ECO:0000313" key="1">
    <source>
        <dbReference type="EnsemblPlants" id="AVESA.00010b.r2.5DG0964620.1.CDS"/>
    </source>
</evidence>